<dbReference type="Proteomes" id="UP000255213">
    <property type="component" value="Unassembled WGS sequence"/>
</dbReference>
<gene>
    <name evidence="5" type="primary">artP</name>
    <name evidence="5" type="ORF">NCTC12957_01603</name>
</gene>
<dbReference type="InterPro" id="IPR001638">
    <property type="entry name" value="Solute-binding_3/MltF_N"/>
</dbReference>
<dbReference type="EMBL" id="UHEN01000001">
    <property type="protein sequence ID" value="SUN08016.1"/>
    <property type="molecule type" value="Genomic_DNA"/>
</dbReference>
<sequence>MKLKKMMTALVALTAGLSLAACGSGSKDAGKAPLDKIKEKGTLVVATSPDYAPFEFQTLVDGKNKVVGADILMAEKIAEKLGVKLEVSSMSFDNVLNSVQNGKADIAIAGLSVSEDRMKVFDFSEAYYHVQDVLLVKKDVANTYTSIDSLAGKKLAVQKGTTQEVYAKENLKDASVVSLTQMGEAINELKSGQVDAVLLDSPVALGYTTQNKDLAMAEVSFPETDANTKAIVMPKDSGSLKEEIDKIIKELTETGEYETYLKEVAKYTAVE</sequence>
<dbReference type="Gene3D" id="3.40.190.10">
    <property type="entry name" value="Periplasmic binding protein-like II"/>
    <property type="match status" value="2"/>
</dbReference>
<evidence type="ECO:0000256" key="1">
    <source>
        <dbReference type="ARBA" id="ARBA00022729"/>
    </source>
</evidence>
<accession>A0A380IFZ8</accession>
<feature type="domain" description="Ionotropic glutamate receptor C-terminal" evidence="4">
    <location>
        <begin position="42"/>
        <end position="266"/>
    </location>
</feature>
<evidence type="ECO:0000256" key="2">
    <source>
        <dbReference type="SAM" id="SignalP"/>
    </source>
</evidence>
<feature type="domain" description="Solute-binding protein family 3/N-terminal" evidence="3">
    <location>
        <begin position="42"/>
        <end position="264"/>
    </location>
</feature>
<keyword evidence="1 2" id="KW-0732">Signal</keyword>
<dbReference type="SMART" id="SM00079">
    <property type="entry name" value="PBPe"/>
    <property type="match status" value="1"/>
</dbReference>
<dbReference type="Pfam" id="PF00497">
    <property type="entry name" value="SBP_bac_3"/>
    <property type="match status" value="1"/>
</dbReference>
<protein>
    <submittedName>
        <fullName evidence="5">Amino acid ABC transporter periplasmic protein</fullName>
    </submittedName>
</protein>
<evidence type="ECO:0000259" key="3">
    <source>
        <dbReference type="SMART" id="SM00062"/>
    </source>
</evidence>
<dbReference type="GO" id="GO:0016020">
    <property type="term" value="C:membrane"/>
    <property type="evidence" value="ECO:0007669"/>
    <property type="project" value="InterPro"/>
</dbReference>
<dbReference type="PANTHER" id="PTHR35936:SF17">
    <property type="entry name" value="ARGININE-BINDING EXTRACELLULAR PROTEIN ARTP"/>
    <property type="match status" value="1"/>
</dbReference>
<feature type="chain" id="PRO_5016813425" evidence="2">
    <location>
        <begin position="21"/>
        <end position="271"/>
    </location>
</feature>
<dbReference type="SMART" id="SM00062">
    <property type="entry name" value="PBPb"/>
    <property type="match status" value="1"/>
</dbReference>
<proteinExistence type="predicted"/>
<dbReference type="PROSITE" id="PS51257">
    <property type="entry name" value="PROKAR_LIPOPROTEIN"/>
    <property type="match status" value="1"/>
</dbReference>
<organism evidence="5 6">
    <name type="scientific">Streptococcus acidominimus</name>
    <dbReference type="NCBI Taxonomy" id="1326"/>
    <lineage>
        <taxon>Bacteria</taxon>
        <taxon>Bacillati</taxon>
        <taxon>Bacillota</taxon>
        <taxon>Bacilli</taxon>
        <taxon>Lactobacillales</taxon>
        <taxon>Streptococcaceae</taxon>
        <taxon>Streptococcus</taxon>
    </lineage>
</organism>
<dbReference type="AlphaFoldDB" id="A0A380IFZ8"/>
<name>A0A380IFZ8_STRAI</name>
<evidence type="ECO:0000313" key="5">
    <source>
        <dbReference type="EMBL" id="SUN08016.1"/>
    </source>
</evidence>
<dbReference type="RefSeq" id="WP_167740062.1">
    <property type="nucleotide sequence ID" value="NZ_CAKOCW010000099.1"/>
</dbReference>
<reference evidence="5 6" key="1">
    <citation type="submission" date="2018-06" db="EMBL/GenBank/DDBJ databases">
        <authorList>
            <consortium name="Pathogen Informatics"/>
            <person name="Doyle S."/>
        </authorList>
    </citation>
    <scope>NUCLEOTIDE SEQUENCE [LARGE SCALE GENOMIC DNA]</scope>
    <source>
        <strain evidence="5 6">NCTC12957</strain>
    </source>
</reference>
<feature type="signal peptide" evidence="2">
    <location>
        <begin position="1"/>
        <end position="20"/>
    </location>
</feature>
<dbReference type="GO" id="GO:0015276">
    <property type="term" value="F:ligand-gated monoatomic ion channel activity"/>
    <property type="evidence" value="ECO:0007669"/>
    <property type="project" value="InterPro"/>
</dbReference>
<dbReference type="InterPro" id="IPR001320">
    <property type="entry name" value="Iontro_rcpt_C"/>
</dbReference>
<evidence type="ECO:0000259" key="4">
    <source>
        <dbReference type="SMART" id="SM00079"/>
    </source>
</evidence>
<evidence type="ECO:0000313" key="6">
    <source>
        <dbReference type="Proteomes" id="UP000255213"/>
    </source>
</evidence>
<dbReference type="SUPFAM" id="SSF53850">
    <property type="entry name" value="Periplasmic binding protein-like II"/>
    <property type="match status" value="1"/>
</dbReference>
<dbReference type="PANTHER" id="PTHR35936">
    <property type="entry name" value="MEMBRANE-BOUND LYTIC MUREIN TRANSGLYCOSYLASE F"/>
    <property type="match status" value="1"/>
</dbReference>